<dbReference type="PANTHER" id="PTHR12436:SF3">
    <property type="entry name" value="GERMINAL-CENTER ASSOCIATED NUCLEAR PROTEIN"/>
    <property type="match status" value="1"/>
</dbReference>
<dbReference type="GeneID" id="19114814"/>
<reference evidence="3 4" key="1">
    <citation type="journal article" date="2012" name="PLoS Pathog.">
        <title>Diverse lifestyles and strategies of plant pathogenesis encoded in the genomes of eighteen Dothideomycetes fungi.</title>
        <authorList>
            <person name="Ohm R.A."/>
            <person name="Feau N."/>
            <person name="Henrissat B."/>
            <person name="Schoch C.L."/>
            <person name="Horwitz B.A."/>
            <person name="Barry K.W."/>
            <person name="Condon B.J."/>
            <person name="Copeland A.C."/>
            <person name="Dhillon B."/>
            <person name="Glaser F."/>
            <person name="Hesse C.N."/>
            <person name="Kosti I."/>
            <person name="LaButti K."/>
            <person name="Lindquist E.A."/>
            <person name="Lucas S."/>
            <person name="Salamov A.A."/>
            <person name="Bradshaw R.E."/>
            <person name="Ciuffetti L."/>
            <person name="Hamelin R.C."/>
            <person name="Kema G.H.J."/>
            <person name="Lawrence C."/>
            <person name="Scott J.A."/>
            <person name="Spatafora J.W."/>
            <person name="Turgeon B.G."/>
            <person name="de Wit P.J.G.M."/>
            <person name="Zhong S."/>
            <person name="Goodwin S.B."/>
            <person name="Grigoriev I.V."/>
        </authorList>
    </citation>
    <scope>NUCLEOTIDE SEQUENCE [LARGE SCALE GENOMIC DNA]</scope>
    <source>
        <strain evidence="3 4">UAMH 10762</strain>
    </source>
</reference>
<dbReference type="AlphaFoldDB" id="M2NDD1"/>
<dbReference type="OrthoDB" id="264795at2759"/>
<dbReference type="Proteomes" id="UP000011761">
    <property type="component" value="Unassembled WGS sequence"/>
</dbReference>
<dbReference type="EMBL" id="KB445554">
    <property type="protein sequence ID" value="EMC96925.1"/>
    <property type="molecule type" value="Genomic_DNA"/>
</dbReference>
<evidence type="ECO:0000313" key="3">
    <source>
        <dbReference type="EMBL" id="EMC96925.1"/>
    </source>
</evidence>
<sequence>LTQSRERERKQAIRQGLIADPDKPRSLAEAITPVGTCQDMCAEYERVERVVQNDVWTEETDPSHSAFSRTDAPPDESRMVKKFRRAAAGLEEQLPSDLRPPAVLKRTCDYLFNEVISGAERLEKVHHFVWDRTRAIRNDFSIQQLTKAEDLRIAIECYERIARFHILSLHQLAGATRPYDKYDAQQEREQLDRTLLSLMQYYEDSRGRVDLPNEVEFRAYCVIFQLQDPIPDLEDRVQSWPRHVVESGRVQAALQLYAAACNTHDGQGPLKPRANHLLAQQDWQRFWTLVGSKQVSYLMACVAEIYFNLVRRTALSALVHGFRENNKTSPLDWTVDVLLDILAFDEEEQVYTFCEAYGFSFAQREDGQQYLDLLS</sequence>
<dbReference type="InterPro" id="IPR045107">
    <property type="entry name" value="SAC3/GANP/THP3"/>
</dbReference>
<dbReference type="RefSeq" id="XP_007675349.1">
    <property type="nucleotide sequence ID" value="XM_007677159.1"/>
</dbReference>
<feature type="non-terminal residue" evidence="3">
    <location>
        <position position="1"/>
    </location>
</feature>
<accession>M2NDD1</accession>
<dbReference type="GO" id="GO:0005737">
    <property type="term" value="C:cytoplasm"/>
    <property type="evidence" value="ECO:0007669"/>
    <property type="project" value="TreeGrafter"/>
</dbReference>
<feature type="compositionally biased region" description="Basic and acidic residues" evidence="1">
    <location>
        <begin position="1"/>
        <end position="11"/>
    </location>
</feature>
<dbReference type="Gene3D" id="1.25.40.990">
    <property type="match status" value="1"/>
</dbReference>
<dbReference type="PANTHER" id="PTHR12436">
    <property type="entry name" value="80 KDA MCM3-ASSOCIATED PROTEIN"/>
    <property type="match status" value="1"/>
</dbReference>
<dbReference type="GO" id="GO:0006406">
    <property type="term" value="P:mRNA export from nucleus"/>
    <property type="evidence" value="ECO:0007669"/>
    <property type="project" value="TreeGrafter"/>
</dbReference>
<feature type="non-terminal residue" evidence="3">
    <location>
        <position position="375"/>
    </location>
</feature>
<dbReference type="HOGENOM" id="CLU_047746_2_1_1"/>
<dbReference type="STRING" id="717646.M2NDD1"/>
<evidence type="ECO:0000313" key="4">
    <source>
        <dbReference type="Proteomes" id="UP000011761"/>
    </source>
</evidence>
<dbReference type="OMA" id="IFTHAYN"/>
<dbReference type="Pfam" id="PF03399">
    <property type="entry name" value="SAC3_GANP"/>
    <property type="match status" value="1"/>
</dbReference>
<dbReference type="GO" id="GO:0070390">
    <property type="term" value="C:transcription export complex 2"/>
    <property type="evidence" value="ECO:0007669"/>
    <property type="project" value="TreeGrafter"/>
</dbReference>
<evidence type="ECO:0000259" key="2">
    <source>
        <dbReference type="Pfam" id="PF03399"/>
    </source>
</evidence>
<dbReference type="eggNOG" id="KOG1860">
    <property type="taxonomic scope" value="Eukaryota"/>
</dbReference>
<organism evidence="3 4">
    <name type="scientific">Baudoinia panamericana (strain UAMH 10762)</name>
    <name type="common">Angels' share fungus</name>
    <name type="synonym">Baudoinia compniacensis (strain UAMH 10762)</name>
    <dbReference type="NCBI Taxonomy" id="717646"/>
    <lineage>
        <taxon>Eukaryota</taxon>
        <taxon>Fungi</taxon>
        <taxon>Dikarya</taxon>
        <taxon>Ascomycota</taxon>
        <taxon>Pezizomycotina</taxon>
        <taxon>Dothideomycetes</taxon>
        <taxon>Dothideomycetidae</taxon>
        <taxon>Mycosphaerellales</taxon>
        <taxon>Teratosphaeriaceae</taxon>
        <taxon>Baudoinia</taxon>
    </lineage>
</organism>
<name>M2NDD1_BAUPA</name>
<evidence type="ECO:0000256" key="1">
    <source>
        <dbReference type="SAM" id="MobiDB-lite"/>
    </source>
</evidence>
<keyword evidence="4" id="KW-1185">Reference proteome</keyword>
<gene>
    <name evidence="3" type="ORF">BAUCODRAFT_48635</name>
</gene>
<dbReference type="KEGG" id="bcom:BAUCODRAFT_48635"/>
<proteinExistence type="predicted"/>
<feature type="region of interest" description="Disordered" evidence="1">
    <location>
        <begin position="1"/>
        <end position="24"/>
    </location>
</feature>
<dbReference type="InterPro" id="IPR005062">
    <property type="entry name" value="SAC3/GANP/THP3_conserved"/>
</dbReference>
<protein>
    <recommendedName>
        <fullName evidence="2">SAC3/GANP/THP3 conserved domain-containing protein</fullName>
    </recommendedName>
</protein>
<feature type="domain" description="SAC3/GANP/THP3 conserved" evidence="2">
    <location>
        <begin position="40"/>
        <end position="362"/>
    </location>
</feature>